<name>B4SD25_PELPB</name>
<dbReference type="Gene3D" id="1.10.760.10">
    <property type="entry name" value="Cytochrome c-like domain"/>
    <property type="match status" value="1"/>
</dbReference>
<feature type="domain" description="Cytochrome c" evidence="8">
    <location>
        <begin position="73"/>
        <end position="151"/>
    </location>
</feature>
<dbReference type="EMBL" id="CP001110">
    <property type="protein sequence ID" value="ACF44284.1"/>
    <property type="molecule type" value="Genomic_DNA"/>
</dbReference>
<proteinExistence type="predicted"/>
<dbReference type="OrthoDB" id="9811281at2"/>
<dbReference type="RefSeq" id="WP_012508763.1">
    <property type="nucleotide sequence ID" value="NC_011060.1"/>
</dbReference>
<dbReference type="HOGENOM" id="CLU_047545_1_1_10"/>
<evidence type="ECO:0000256" key="1">
    <source>
        <dbReference type="ARBA" id="ARBA00022448"/>
    </source>
</evidence>
<dbReference type="KEGG" id="pph:Ppha_2077"/>
<dbReference type="GO" id="GO:0046872">
    <property type="term" value="F:metal ion binding"/>
    <property type="evidence" value="ECO:0007669"/>
    <property type="project" value="UniProtKB-KW"/>
</dbReference>
<dbReference type="STRING" id="324925.Ppha_2077"/>
<dbReference type="Proteomes" id="UP000002724">
    <property type="component" value="Chromosome"/>
</dbReference>
<keyword evidence="4" id="KW-0249">Electron transport</keyword>
<evidence type="ECO:0000313" key="9">
    <source>
        <dbReference type="EMBL" id="ACF44284.1"/>
    </source>
</evidence>
<evidence type="ECO:0000256" key="7">
    <source>
        <dbReference type="SAM" id="Phobius"/>
    </source>
</evidence>
<dbReference type="eggNOG" id="COG2010">
    <property type="taxonomic scope" value="Bacteria"/>
</dbReference>
<keyword evidence="3 6" id="KW-0479">Metal-binding</keyword>
<evidence type="ECO:0000256" key="3">
    <source>
        <dbReference type="ARBA" id="ARBA00022723"/>
    </source>
</evidence>
<dbReference type="InterPro" id="IPR036909">
    <property type="entry name" value="Cyt_c-like_dom_sf"/>
</dbReference>
<dbReference type="InterPro" id="IPR051811">
    <property type="entry name" value="Cytochrome_c550/c551-like"/>
</dbReference>
<accession>B4SD25</accession>
<dbReference type="PANTHER" id="PTHR37823">
    <property type="entry name" value="CYTOCHROME C-553-LIKE"/>
    <property type="match status" value="1"/>
</dbReference>
<evidence type="ECO:0000256" key="6">
    <source>
        <dbReference type="PROSITE-ProRule" id="PRU00433"/>
    </source>
</evidence>
<protein>
    <submittedName>
        <fullName evidence="9">Cytochrome c class I</fullName>
    </submittedName>
</protein>
<dbReference type="InterPro" id="IPR009056">
    <property type="entry name" value="Cyt_c-like_dom"/>
</dbReference>
<feature type="transmembrane region" description="Helical" evidence="7">
    <location>
        <begin position="20"/>
        <end position="46"/>
    </location>
</feature>
<keyword evidence="10" id="KW-1185">Reference proteome</keyword>
<dbReference type="SUPFAM" id="SSF46626">
    <property type="entry name" value="Cytochrome c"/>
    <property type="match status" value="1"/>
</dbReference>
<keyword evidence="7" id="KW-0472">Membrane</keyword>
<dbReference type="PROSITE" id="PS51007">
    <property type="entry name" value="CYTC"/>
    <property type="match status" value="1"/>
</dbReference>
<evidence type="ECO:0000259" key="8">
    <source>
        <dbReference type="PROSITE" id="PS51007"/>
    </source>
</evidence>
<dbReference type="GO" id="GO:0009055">
    <property type="term" value="F:electron transfer activity"/>
    <property type="evidence" value="ECO:0007669"/>
    <property type="project" value="InterPro"/>
</dbReference>
<evidence type="ECO:0000256" key="4">
    <source>
        <dbReference type="ARBA" id="ARBA00022982"/>
    </source>
</evidence>
<keyword evidence="7" id="KW-0812">Transmembrane</keyword>
<dbReference type="Pfam" id="PF14715">
    <property type="entry name" value="FixP_N"/>
    <property type="match status" value="1"/>
</dbReference>
<sequence>MHDTPEPQDGHNKIPKGWLLFFYGGIIFLIAYIFFYTPAISGWSFYQGFEKEMAAAAKTEKPETIKTYSDNKEAIKEGKEVYANTCAPCHKDDATGGIGPDLTLATLKYGATPLDIYESITKGRPNGMPSFLPQIGAEKSSKVVAYLETLRKK</sequence>
<evidence type="ECO:0000313" key="10">
    <source>
        <dbReference type="Proteomes" id="UP000002724"/>
    </source>
</evidence>
<gene>
    <name evidence="9" type="ordered locus">Ppha_2077</name>
</gene>
<evidence type="ECO:0000256" key="5">
    <source>
        <dbReference type="ARBA" id="ARBA00023004"/>
    </source>
</evidence>
<dbReference type="AlphaFoldDB" id="B4SD25"/>
<dbReference type="Pfam" id="PF13442">
    <property type="entry name" value="Cytochrome_CBB3"/>
    <property type="match status" value="1"/>
</dbReference>
<keyword evidence="1" id="KW-0813">Transport</keyword>
<evidence type="ECO:0000256" key="2">
    <source>
        <dbReference type="ARBA" id="ARBA00022617"/>
    </source>
</evidence>
<keyword evidence="5 6" id="KW-0408">Iron</keyword>
<keyword evidence="2 6" id="KW-0349">Heme</keyword>
<dbReference type="InterPro" id="IPR032858">
    <property type="entry name" value="CcoP_N"/>
</dbReference>
<dbReference type="GO" id="GO:0020037">
    <property type="term" value="F:heme binding"/>
    <property type="evidence" value="ECO:0007669"/>
    <property type="project" value="InterPro"/>
</dbReference>
<organism evidence="9 10">
    <name type="scientific">Pelodictyon phaeoclathratiforme (strain DSM 5477 / BU-1)</name>
    <dbReference type="NCBI Taxonomy" id="324925"/>
    <lineage>
        <taxon>Bacteria</taxon>
        <taxon>Pseudomonadati</taxon>
        <taxon>Chlorobiota</taxon>
        <taxon>Chlorobiia</taxon>
        <taxon>Chlorobiales</taxon>
        <taxon>Chlorobiaceae</taxon>
        <taxon>Chlorobium/Pelodictyon group</taxon>
        <taxon>Pelodictyon</taxon>
    </lineage>
</organism>
<keyword evidence="7" id="KW-1133">Transmembrane helix</keyword>
<reference evidence="9 10" key="1">
    <citation type="submission" date="2008-06" db="EMBL/GenBank/DDBJ databases">
        <title>Complete sequence of Pelodictyon phaeoclathratiforme BU-1.</title>
        <authorList>
            <consortium name="US DOE Joint Genome Institute"/>
            <person name="Lucas S."/>
            <person name="Copeland A."/>
            <person name="Lapidus A."/>
            <person name="Glavina del Rio T."/>
            <person name="Dalin E."/>
            <person name="Tice H."/>
            <person name="Bruce D."/>
            <person name="Goodwin L."/>
            <person name="Pitluck S."/>
            <person name="Schmutz J."/>
            <person name="Larimer F."/>
            <person name="Land M."/>
            <person name="Hauser L."/>
            <person name="Kyrpides N."/>
            <person name="Mikhailova N."/>
            <person name="Liu Z."/>
            <person name="Li T."/>
            <person name="Zhao F."/>
            <person name="Overmann J."/>
            <person name="Bryant D.A."/>
            <person name="Richardson P."/>
        </authorList>
    </citation>
    <scope>NUCLEOTIDE SEQUENCE [LARGE SCALE GENOMIC DNA]</scope>
    <source>
        <strain evidence="10">DSM 5477 / BU-1</strain>
    </source>
</reference>